<evidence type="ECO:0000256" key="1">
    <source>
        <dbReference type="ARBA" id="ARBA00004123"/>
    </source>
</evidence>
<sequence length="380" mass="42916">MQAINSLQIAPYPADPLSSGSQDTSQDAITTAVQNRTMWACFIMERLISSGTYNPPMLPLSEMEKIKVLRPFSAVEFAFGTDSASQRSSMEQSLATLPNRNSNLLDITQAFEVLVAGFDIWTHVMTFVLNDGRRAPEITLMLHREYFPFLPTSETIPRGPVDHPQLQAEAPPGWWDASALEMFNASEHIARILHESSECGAEMLTPFVGFCAFSAAYMNLYVSHFPQMNLGRSPRAEENLNYCLTYLEGFRKEWKLGESWMTTIKHASLLYQRASSDRARYQGKSRKDFDILHQSIHEFRVVDRSHQYIQEIEGAERGTGLSTSEDTPATNPASESLDLDAPLNDLLNEVSTYAHEQGMWSHWWPSLEEMNLALFSDNVS</sequence>
<comment type="caution">
    <text evidence="7">The sequence shown here is derived from an EMBL/GenBank/DDBJ whole genome shotgun (WGS) entry which is preliminary data.</text>
</comment>
<evidence type="ECO:0008006" key="9">
    <source>
        <dbReference type="Google" id="ProtNLM"/>
    </source>
</evidence>
<proteinExistence type="predicted"/>
<feature type="region of interest" description="Disordered" evidence="6">
    <location>
        <begin position="314"/>
        <end position="339"/>
    </location>
</feature>
<evidence type="ECO:0000256" key="3">
    <source>
        <dbReference type="ARBA" id="ARBA00023015"/>
    </source>
</evidence>
<dbReference type="InterPro" id="IPR050815">
    <property type="entry name" value="TF_fung"/>
</dbReference>
<comment type="subcellular location">
    <subcellularLocation>
        <location evidence="1">Nucleus</location>
    </subcellularLocation>
</comment>
<dbReference type="PANTHER" id="PTHR47338:SF5">
    <property type="entry name" value="ZN(II)2CYS6 TRANSCRIPTION FACTOR (EUROFUNG)"/>
    <property type="match status" value="1"/>
</dbReference>
<evidence type="ECO:0000256" key="6">
    <source>
        <dbReference type="SAM" id="MobiDB-lite"/>
    </source>
</evidence>
<dbReference type="CDD" id="cd12148">
    <property type="entry name" value="fungal_TF_MHR"/>
    <property type="match status" value="1"/>
</dbReference>
<feature type="compositionally biased region" description="Polar residues" evidence="6">
    <location>
        <begin position="320"/>
        <end position="334"/>
    </location>
</feature>
<evidence type="ECO:0000256" key="5">
    <source>
        <dbReference type="ARBA" id="ARBA00023242"/>
    </source>
</evidence>
<dbReference type="EMBL" id="MNBE01000313">
    <property type="protein sequence ID" value="OKP10563.1"/>
    <property type="molecule type" value="Genomic_DNA"/>
</dbReference>
<name>A0A1Q5UDM7_9EURO</name>
<organism evidence="7 8">
    <name type="scientific">Penicillium subrubescens</name>
    <dbReference type="NCBI Taxonomy" id="1316194"/>
    <lineage>
        <taxon>Eukaryota</taxon>
        <taxon>Fungi</taxon>
        <taxon>Dikarya</taxon>
        <taxon>Ascomycota</taxon>
        <taxon>Pezizomycotina</taxon>
        <taxon>Eurotiomycetes</taxon>
        <taxon>Eurotiomycetidae</taxon>
        <taxon>Eurotiales</taxon>
        <taxon>Aspergillaceae</taxon>
        <taxon>Penicillium</taxon>
    </lineage>
</organism>
<accession>A0A1Q5UDM7</accession>
<evidence type="ECO:0000313" key="7">
    <source>
        <dbReference type="EMBL" id="OKP10563.1"/>
    </source>
</evidence>
<reference evidence="7 8" key="1">
    <citation type="submission" date="2016-10" db="EMBL/GenBank/DDBJ databases">
        <title>Genome sequence of the ascomycete fungus Penicillium subrubescens.</title>
        <authorList>
            <person name="De Vries R.P."/>
            <person name="Peng M."/>
            <person name="Dilokpimol A."/>
            <person name="Hilden K."/>
            <person name="Makela M.R."/>
            <person name="Grigoriev I."/>
            <person name="Riley R."/>
            <person name="Granchi Z."/>
        </authorList>
    </citation>
    <scope>NUCLEOTIDE SEQUENCE [LARGE SCALE GENOMIC DNA]</scope>
    <source>
        <strain evidence="7 8">CBS 132785</strain>
    </source>
</reference>
<dbReference type="AlphaFoldDB" id="A0A1Q5UDM7"/>
<gene>
    <name evidence="7" type="ORF">PENSUB_3866</name>
</gene>
<evidence type="ECO:0000256" key="2">
    <source>
        <dbReference type="ARBA" id="ARBA00022723"/>
    </source>
</evidence>
<dbReference type="Proteomes" id="UP000186955">
    <property type="component" value="Unassembled WGS sequence"/>
</dbReference>
<dbReference type="STRING" id="1316194.A0A1Q5UDM7"/>
<keyword evidence="4" id="KW-0804">Transcription</keyword>
<evidence type="ECO:0000256" key="4">
    <source>
        <dbReference type="ARBA" id="ARBA00023163"/>
    </source>
</evidence>
<keyword evidence="2" id="KW-0479">Metal-binding</keyword>
<keyword evidence="5" id="KW-0539">Nucleus</keyword>
<dbReference type="PANTHER" id="PTHR47338">
    <property type="entry name" value="ZN(II)2CYS6 TRANSCRIPTION FACTOR (EUROFUNG)-RELATED"/>
    <property type="match status" value="1"/>
</dbReference>
<keyword evidence="8" id="KW-1185">Reference proteome</keyword>
<evidence type="ECO:0000313" key="8">
    <source>
        <dbReference type="Proteomes" id="UP000186955"/>
    </source>
</evidence>
<dbReference type="GO" id="GO:0000981">
    <property type="term" value="F:DNA-binding transcription factor activity, RNA polymerase II-specific"/>
    <property type="evidence" value="ECO:0007669"/>
    <property type="project" value="InterPro"/>
</dbReference>
<dbReference type="GO" id="GO:0005634">
    <property type="term" value="C:nucleus"/>
    <property type="evidence" value="ECO:0007669"/>
    <property type="project" value="UniProtKB-SubCell"/>
</dbReference>
<dbReference type="GO" id="GO:0046872">
    <property type="term" value="F:metal ion binding"/>
    <property type="evidence" value="ECO:0007669"/>
    <property type="project" value="UniProtKB-KW"/>
</dbReference>
<keyword evidence="3" id="KW-0805">Transcription regulation</keyword>
<protein>
    <recommendedName>
        <fullName evidence="9">Transcription factor domain-containing protein</fullName>
    </recommendedName>
</protein>